<organism evidence="7">
    <name type="scientific">hydrothermal vent metagenome</name>
    <dbReference type="NCBI Taxonomy" id="652676"/>
    <lineage>
        <taxon>unclassified sequences</taxon>
        <taxon>metagenomes</taxon>
        <taxon>ecological metagenomes</taxon>
    </lineage>
</organism>
<dbReference type="Gene3D" id="3.40.50.12230">
    <property type="match status" value="1"/>
</dbReference>
<protein>
    <recommendedName>
        <fullName evidence="2">methionyl-tRNA formyltransferase</fullName>
        <ecNumber evidence="2">2.1.2.9</ecNumber>
    </recommendedName>
</protein>
<dbReference type="GO" id="GO:0004479">
    <property type="term" value="F:methionyl-tRNA formyltransferase activity"/>
    <property type="evidence" value="ECO:0007669"/>
    <property type="project" value="UniProtKB-EC"/>
</dbReference>
<dbReference type="InterPro" id="IPR041711">
    <property type="entry name" value="Met-tRNA-FMT_N"/>
</dbReference>
<dbReference type="CDD" id="cd08704">
    <property type="entry name" value="Met_tRNA_FMT_C"/>
    <property type="match status" value="1"/>
</dbReference>
<evidence type="ECO:0000259" key="5">
    <source>
        <dbReference type="Pfam" id="PF00551"/>
    </source>
</evidence>
<comment type="similarity">
    <text evidence="1">Belongs to the Fmt family.</text>
</comment>
<dbReference type="CDD" id="cd08646">
    <property type="entry name" value="FMT_core_Met-tRNA-FMT_N"/>
    <property type="match status" value="1"/>
</dbReference>
<dbReference type="NCBIfam" id="TIGR00460">
    <property type="entry name" value="fmt"/>
    <property type="match status" value="1"/>
</dbReference>
<keyword evidence="4" id="KW-0648">Protein biosynthesis</keyword>
<gene>
    <name evidence="7" type="ORF">MNBD_NITROSPIRAE01-1230</name>
</gene>
<feature type="domain" description="Formyl transferase N-terminal" evidence="5">
    <location>
        <begin position="19"/>
        <end position="175"/>
    </location>
</feature>
<evidence type="ECO:0000256" key="2">
    <source>
        <dbReference type="ARBA" id="ARBA00012261"/>
    </source>
</evidence>
<dbReference type="PROSITE" id="PS00373">
    <property type="entry name" value="GART"/>
    <property type="match status" value="1"/>
</dbReference>
<dbReference type="PANTHER" id="PTHR11138:SF5">
    <property type="entry name" value="METHIONYL-TRNA FORMYLTRANSFERASE, MITOCHONDRIAL"/>
    <property type="match status" value="1"/>
</dbReference>
<dbReference type="AlphaFoldDB" id="A0A3B1DC52"/>
<dbReference type="SUPFAM" id="SSF53328">
    <property type="entry name" value="Formyltransferase"/>
    <property type="match status" value="1"/>
</dbReference>
<dbReference type="HAMAP" id="MF_00182">
    <property type="entry name" value="Formyl_trans"/>
    <property type="match status" value="1"/>
</dbReference>
<sequence length="306" mass="33165">MGTPDFALSSFQAIARTEDLISLVTQPDRPKGRKGILTSPPVKEAALKLGIPIYQPERLRKATEVIELLSAARPDLIVVVAFGQILPENVLNIPKYACINVHASLLPKYRGAGPIQWALSRGEKEIGVTTMLMDAGMDTGPMLLKKKISMDFDETAADLSPRLAEAGAELLIETLKSLKKGTLKAIPQNDTEASMAPLIKKEDGLVQWQMSAQDIFNRWRGFTPWPGLTTYYKKTRWKMTLIGLGATEGHFGVPGEIVRLSSKGLEIAAGAGYILLKTVQADGKRAMAAQVYAGGHPIEMGAVLST</sequence>
<dbReference type="EMBL" id="UOGF01000007">
    <property type="protein sequence ID" value="VAX26257.1"/>
    <property type="molecule type" value="Genomic_DNA"/>
</dbReference>
<reference evidence="7" key="1">
    <citation type="submission" date="2018-06" db="EMBL/GenBank/DDBJ databases">
        <authorList>
            <person name="Zhirakovskaya E."/>
        </authorList>
    </citation>
    <scope>NUCLEOTIDE SEQUENCE</scope>
</reference>
<keyword evidence="3 7" id="KW-0808">Transferase</keyword>
<evidence type="ECO:0000313" key="7">
    <source>
        <dbReference type="EMBL" id="VAX26257.1"/>
    </source>
</evidence>
<dbReference type="PANTHER" id="PTHR11138">
    <property type="entry name" value="METHIONYL-TRNA FORMYLTRANSFERASE"/>
    <property type="match status" value="1"/>
</dbReference>
<feature type="domain" description="Formyl transferase C-terminal" evidence="6">
    <location>
        <begin position="199"/>
        <end position="296"/>
    </location>
</feature>
<dbReference type="InterPro" id="IPR005794">
    <property type="entry name" value="Fmt"/>
</dbReference>
<dbReference type="InterPro" id="IPR002376">
    <property type="entry name" value="Formyl_transf_N"/>
</dbReference>
<proteinExistence type="inferred from homology"/>
<dbReference type="InterPro" id="IPR011034">
    <property type="entry name" value="Formyl_transferase-like_C_sf"/>
</dbReference>
<dbReference type="Pfam" id="PF02911">
    <property type="entry name" value="Formyl_trans_C"/>
    <property type="match status" value="1"/>
</dbReference>
<evidence type="ECO:0000256" key="4">
    <source>
        <dbReference type="ARBA" id="ARBA00022917"/>
    </source>
</evidence>
<dbReference type="Pfam" id="PF00551">
    <property type="entry name" value="Formyl_trans_N"/>
    <property type="match status" value="1"/>
</dbReference>
<accession>A0A3B1DC52</accession>
<name>A0A3B1DC52_9ZZZZ</name>
<dbReference type="GO" id="GO:0005829">
    <property type="term" value="C:cytosol"/>
    <property type="evidence" value="ECO:0007669"/>
    <property type="project" value="TreeGrafter"/>
</dbReference>
<evidence type="ECO:0000256" key="3">
    <source>
        <dbReference type="ARBA" id="ARBA00022679"/>
    </source>
</evidence>
<dbReference type="SUPFAM" id="SSF50486">
    <property type="entry name" value="FMT C-terminal domain-like"/>
    <property type="match status" value="1"/>
</dbReference>
<dbReference type="InterPro" id="IPR001555">
    <property type="entry name" value="GART_AS"/>
</dbReference>
<evidence type="ECO:0000256" key="1">
    <source>
        <dbReference type="ARBA" id="ARBA00010699"/>
    </source>
</evidence>
<dbReference type="EC" id="2.1.2.9" evidence="2"/>
<evidence type="ECO:0000259" key="6">
    <source>
        <dbReference type="Pfam" id="PF02911"/>
    </source>
</evidence>
<dbReference type="InterPro" id="IPR005793">
    <property type="entry name" value="Formyl_trans_C"/>
</dbReference>
<dbReference type="InterPro" id="IPR044135">
    <property type="entry name" value="Met-tRNA-FMT_C"/>
</dbReference>
<dbReference type="InterPro" id="IPR036477">
    <property type="entry name" value="Formyl_transf_N_sf"/>
</dbReference>